<dbReference type="Pfam" id="PF14393">
    <property type="entry name" value="DUF4422"/>
    <property type="match status" value="1"/>
</dbReference>
<evidence type="ECO:0000313" key="4">
    <source>
        <dbReference type="Proteomes" id="UP000095453"/>
    </source>
</evidence>
<reference evidence="3 4" key="1">
    <citation type="submission" date="2015-09" db="EMBL/GenBank/DDBJ databases">
        <authorList>
            <consortium name="Pathogen Informatics"/>
        </authorList>
    </citation>
    <scope>NUCLEOTIDE SEQUENCE [LARGE SCALE GENOMIC DNA]</scope>
    <source>
        <strain evidence="3 4">2789STDY5608887</strain>
    </source>
</reference>
<organism evidence="3 4">
    <name type="scientific">Roseburia inulinivorans</name>
    <dbReference type="NCBI Taxonomy" id="360807"/>
    <lineage>
        <taxon>Bacteria</taxon>
        <taxon>Bacillati</taxon>
        <taxon>Bacillota</taxon>
        <taxon>Clostridia</taxon>
        <taxon>Lachnospirales</taxon>
        <taxon>Lachnospiraceae</taxon>
        <taxon>Roseburia</taxon>
    </lineage>
</organism>
<sequence>MSNIKLLICYHKKAPLFKDSILTPIHVGRANAEKRLDHNSENYKWLKENMIGDDTGDNISALNDSYNEMTALYWAWKNYDKLGNPDYIGLMHYRRHFVLNEGKKIVYNIQNFDSNTYFDIIGYSEEKMQKIVNGCDFVTHMGHVQNVYRHFIENQRKTDIDLANEIVLEKYPEYKAIMEEYYSGDDSNFCNMNIFSKKLFFEYCEWIFDILGEFEKRVDINEKRFFISERLTGLFIFKIMKDEQLKYKILPISFIDEPMEVPVVLPINKGNMLSCAMAITSIMENAKNYHVFEFILFVDKTVTDESKKKYFLLTEKYDKCSVKFIEHNMPENFLPLYVAHYLPKINKCIYIAGDIIALFDIGEFYRICSTDDYFAVGIPNGTYLPEEINKNIGGEFMVLNCKRMRKHDIAKKAGAIWEKNIEGIDAFNQLCAGEIGYIPWYLFTSERLEVFNENLFRSDKTREKIQEEVLWRPFLIYDNSSPIENNQGVYSIFWWNILNKLPLYFQHLSVNLSILTNLYVRQQKEINSMKENKKESVEFSNNLETLNNNDQQEIEDWRSYGLWGKLKFYYKYNGLKNTIIFLNQKIFGKRG</sequence>
<keyword evidence="1" id="KW-0175">Coiled coil</keyword>
<dbReference type="EMBL" id="CYXX01000001">
    <property type="protein sequence ID" value="CUM72045.1"/>
    <property type="molecule type" value="Genomic_DNA"/>
</dbReference>
<dbReference type="Gene3D" id="3.90.550.10">
    <property type="entry name" value="Spore Coat Polysaccharide Biosynthesis Protein SpsA, Chain A"/>
    <property type="match status" value="1"/>
</dbReference>
<evidence type="ECO:0000259" key="2">
    <source>
        <dbReference type="Pfam" id="PF14393"/>
    </source>
</evidence>
<evidence type="ECO:0000313" key="3">
    <source>
        <dbReference type="EMBL" id="CUM72045.1"/>
    </source>
</evidence>
<dbReference type="Pfam" id="PF01501">
    <property type="entry name" value="Glyco_transf_8"/>
    <property type="match status" value="1"/>
</dbReference>
<dbReference type="InterPro" id="IPR002495">
    <property type="entry name" value="Glyco_trans_8"/>
</dbReference>
<feature type="coiled-coil region" evidence="1">
    <location>
        <begin position="512"/>
        <end position="549"/>
    </location>
</feature>
<dbReference type="SUPFAM" id="SSF53448">
    <property type="entry name" value="Nucleotide-diphospho-sugar transferases"/>
    <property type="match status" value="1"/>
</dbReference>
<dbReference type="RefSeq" id="WP_055167325.1">
    <property type="nucleotide sequence ID" value="NZ_CYXX01000001.1"/>
</dbReference>
<dbReference type="InterPro" id="IPR029044">
    <property type="entry name" value="Nucleotide-diphossugar_trans"/>
</dbReference>
<name>A0A173R2K4_9FIRM</name>
<proteinExistence type="predicted"/>
<evidence type="ECO:0000256" key="1">
    <source>
        <dbReference type="SAM" id="Coils"/>
    </source>
</evidence>
<protein>
    <submittedName>
        <fullName evidence="3">Glycosyl transferase family 8</fullName>
    </submittedName>
</protein>
<gene>
    <name evidence="3" type="ORF">ERS852444_00169</name>
</gene>
<dbReference type="InterPro" id="IPR025536">
    <property type="entry name" value="DUF4422"/>
</dbReference>
<dbReference type="GO" id="GO:0016757">
    <property type="term" value="F:glycosyltransferase activity"/>
    <property type="evidence" value="ECO:0007669"/>
    <property type="project" value="InterPro"/>
</dbReference>
<dbReference type="AlphaFoldDB" id="A0A173R2K4"/>
<accession>A0A173R2K4</accession>
<feature type="domain" description="DUF4422" evidence="2">
    <location>
        <begin position="5"/>
        <end position="236"/>
    </location>
</feature>
<dbReference type="Proteomes" id="UP000095453">
    <property type="component" value="Unassembled WGS sequence"/>
</dbReference>
<keyword evidence="3" id="KW-0808">Transferase</keyword>